<dbReference type="EMBL" id="CP089984">
    <property type="protein sequence ID" value="WXB20082.1"/>
    <property type="molecule type" value="Genomic_DNA"/>
</dbReference>
<reference evidence="4 5" key="1">
    <citation type="submission" date="2021-12" db="EMBL/GenBank/DDBJ databases">
        <title>Discovery of the Pendulisporaceae a myxobacterial family with distinct sporulation behavior and unique specialized metabolism.</title>
        <authorList>
            <person name="Garcia R."/>
            <person name="Popoff A."/>
            <person name="Bader C.D."/>
            <person name="Loehr J."/>
            <person name="Walesch S."/>
            <person name="Walt C."/>
            <person name="Boldt J."/>
            <person name="Bunk B."/>
            <person name="Haeckl F.J.F.P.J."/>
            <person name="Gunesch A.P."/>
            <person name="Birkelbach J."/>
            <person name="Nuebel U."/>
            <person name="Pietschmann T."/>
            <person name="Bach T."/>
            <person name="Mueller R."/>
        </authorList>
    </citation>
    <scope>NUCLEOTIDE SEQUENCE [LARGE SCALE GENOMIC DNA]</scope>
    <source>
        <strain evidence="4 5">MSr11954</strain>
    </source>
</reference>
<feature type="transmembrane region" description="Helical" evidence="2">
    <location>
        <begin position="296"/>
        <end position="315"/>
    </location>
</feature>
<proteinExistence type="predicted"/>
<evidence type="ECO:0000313" key="4">
    <source>
        <dbReference type="EMBL" id="WXB20082.1"/>
    </source>
</evidence>
<evidence type="ECO:0000256" key="3">
    <source>
        <dbReference type="SAM" id="SignalP"/>
    </source>
</evidence>
<keyword evidence="2" id="KW-1133">Transmembrane helix</keyword>
<gene>
    <name evidence="4" type="ORF">LZC94_23025</name>
</gene>
<dbReference type="Proteomes" id="UP001370348">
    <property type="component" value="Chromosome"/>
</dbReference>
<feature type="signal peptide" evidence="3">
    <location>
        <begin position="1"/>
        <end position="23"/>
    </location>
</feature>
<keyword evidence="2" id="KW-0472">Membrane</keyword>
<keyword evidence="2" id="KW-0812">Transmembrane</keyword>
<evidence type="ECO:0000256" key="1">
    <source>
        <dbReference type="SAM" id="MobiDB-lite"/>
    </source>
</evidence>
<sequence>MRALVFSALFIGASLVKLGTAHACEPGPKREAALARTEEALRLANAKPPNNDGARIAIEQAYVLCPGPKVLWNLFVLEIRSGQYLSAARHIHTYLATNDPSVTEEKRTEARNKHLKSARENLGALEVHAPSGAVLSIDNAAYPEGYSVEDIVELSPGTHTVVLELAGQRRERSVNVKVGEVSVVKFEDPRPIAAPVVQPVQGPKEPEPEPRPVPRSSGLGCTQSGACVATTIGLAAVGVAGLAGFGVFQISANNATKDAQGLEVPGGSCNGSTSAECARVRQLEDDHSSRLTLSRVSAAVGGASLIAAGVLFFAWPKPNKGPSAQLYPIVAPNAGGVGLSGRF</sequence>
<evidence type="ECO:0000256" key="2">
    <source>
        <dbReference type="SAM" id="Phobius"/>
    </source>
</evidence>
<evidence type="ECO:0008006" key="6">
    <source>
        <dbReference type="Google" id="ProtNLM"/>
    </source>
</evidence>
<evidence type="ECO:0000313" key="5">
    <source>
        <dbReference type="Proteomes" id="UP001370348"/>
    </source>
</evidence>
<feature type="chain" id="PRO_5045624514" description="PEGA domain-containing protein" evidence="3">
    <location>
        <begin position="24"/>
        <end position="343"/>
    </location>
</feature>
<keyword evidence="3" id="KW-0732">Signal</keyword>
<accession>A0ABZ2MC39</accession>
<name>A0ABZ2MC39_9BACT</name>
<protein>
    <recommendedName>
        <fullName evidence="6">PEGA domain-containing protein</fullName>
    </recommendedName>
</protein>
<organism evidence="4 5">
    <name type="scientific">Pendulispora albinea</name>
    <dbReference type="NCBI Taxonomy" id="2741071"/>
    <lineage>
        <taxon>Bacteria</taxon>
        <taxon>Pseudomonadati</taxon>
        <taxon>Myxococcota</taxon>
        <taxon>Myxococcia</taxon>
        <taxon>Myxococcales</taxon>
        <taxon>Sorangiineae</taxon>
        <taxon>Pendulisporaceae</taxon>
        <taxon>Pendulispora</taxon>
    </lineage>
</organism>
<dbReference type="RefSeq" id="WP_394829684.1">
    <property type="nucleotide sequence ID" value="NZ_CP089984.1"/>
</dbReference>
<feature type="region of interest" description="Disordered" evidence="1">
    <location>
        <begin position="195"/>
        <end position="219"/>
    </location>
</feature>
<keyword evidence="5" id="KW-1185">Reference proteome</keyword>